<protein>
    <submittedName>
        <fullName evidence="2">Uncharacterized protein</fullName>
    </submittedName>
</protein>
<keyword evidence="1" id="KW-0472">Membrane</keyword>
<organism evidence="2">
    <name type="scientific">uncultured Caudovirales phage</name>
    <dbReference type="NCBI Taxonomy" id="2100421"/>
    <lineage>
        <taxon>Viruses</taxon>
        <taxon>Duplodnaviria</taxon>
        <taxon>Heunggongvirae</taxon>
        <taxon>Uroviricota</taxon>
        <taxon>Caudoviricetes</taxon>
        <taxon>Peduoviridae</taxon>
        <taxon>Maltschvirus</taxon>
        <taxon>Maltschvirus maltsch</taxon>
    </lineage>
</organism>
<dbReference type="EMBL" id="LR796237">
    <property type="protein sequence ID" value="CAB4129997.1"/>
    <property type="molecule type" value="Genomic_DNA"/>
</dbReference>
<name>A0A6J5LA89_9CAUD</name>
<proteinExistence type="predicted"/>
<sequence length="46" mass="5299">MSDEWVVVLIAIAWAQGVLLGYILWAPETAFKRGFIDGLTFKFLRR</sequence>
<keyword evidence="1" id="KW-0812">Transmembrane</keyword>
<evidence type="ECO:0000256" key="1">
    <source>
        <dbReference type="SAM" id="Phobius"/>
    </source>
</evidence>
<evidence type="ECO:0000313" key="2">
    <source>
        <dbReference type="EMBL" id="CAB4129997.1"/>
    </source>
</evidence>
<feature type="transmembrane region" description="Helical" evidence="1">
    <location>
        <begin position="6"/>
        <end position="25"/>
    </location>
</feature>
<keyword evidence="1" id="KW-1133">Transmembrane helix</keyword>
<accession>A0A6J5LA89</accession>
<gene>
    <name evidence="2" type="ORF">UFOVP116_218</name>
</gene>
<reference evidence="2" key="1">
    <citation type="submission" date="2020-04" db="EMBL/GenBank/DDBJ databases">
        <authorList>
            <person name="Chiriac C."/>
            <person name="Salcher M."/>
            <person name="Ghai R."/>
            <person name="Kavagutti S V."/>
        </authorList>
    </citation>
    <scope>NUCLEOTIDE SEQUENCE</scope>
</reference>